<sequence>KIVPWLSQTDIPPSTDAAQSKWLQLHIEGNECMGGLMYQLGNLFILQV</sequence>
<evidence type="ECO:0000313" key="2">
    <source>
        <dbReference type="Proteomes" id="UP000887013"/>
    </source>
</evidence>
<dbReference type="AlphaFoldDB" id="A0A8X6MZ26"/>
<name>A0A8X6MZ26_NEPPI</name>
<protein>
    <submittedName>
        <fullName evidence="1">Uncharacterized protein</fullName>
    </submittedName>
</protein>
<reference evidence="1" key="1">
    <citation type="submission" date="2020-08" db="EMBL/GenBank/DDBJ databases">
        <title>Multicomponent nature underlies the extraordinary mechanical properties of spider dragline silk.</title>
        <authorList>
            <person name="Kono N."/>
            <person name="Nakamura H."/>
            <person name="Mori M."/>
            <person name="Yoshida Y."/>
            <person name="Ohtoshi R."/>
            <person name="Malay A.D."/>
            <person name="Moran D.A.P."/>
            <person name="Tomita M."/>
            <person name="Numata K."/>
            <person name="Arakawa K."/>
        </authorList>
    </citation>
    <scope>NUCLEOTIDE SEQUENCE</scope>
</reference>
<feature type="non-terminal residue" evidence="1">
    <location>
        <position position="1"/>
    </location>
</feature>
<dbReference type="EMBL" id="BMAW01003790">
    <property type="protein sequence ID" value="GFS85518.1"/>
    <property type="molecule type" value="Genomic_DNA"/>
</dbReference>
<evidence type="ECO:0000313" key="1">
    <source>
        <dbReference type="EMBL" id="GFS85518.1"/>
    </source>
</evidence>
<accession>A0A8X6MZ26</accession>
<proteinExistence type="predicted"/>
<comment type="caution">
    <text evidence="1">The sequence shown here is derived from an EMBL/GenBank/DDBJ whole genome shotgun (WGS) entry which is preliminary data.</text>
</comment>
<organism evidence="1 2">
    <name type="scientific">Nephila pilipes</name>
    <name type="common">Giant wood spider</name>
    <name type="synonym">Nephila maculata</name>
    <dbReference type="NCBI Taxonomy" id="299642"/>
    <lineage>
        <taxon>Eukaryota</taxon>
        <taxon>Metazoa</taxon>
        <taxon>Ecdysozoa</taxon>
        <taxon>Arthropoda</taxon>
        <taxon>Chelicerata</taxon>
        <taxon>Arachnida</taxon>
        <taxon>Araneae</taxon>
        <taxon>Araneomorphae</taxon>
        <taxon>Entelegynae</taxon>
        <taxon>Araneoidea</taxon>
        <taxon>Nephilidae</taxon>
        <taxon>Nephila</taxon>
    </lineage>
</organism>
<dbReference type="Proteomes" id="UP000887013">
    <property type="component" value="Unassembled WGS sequence"/>
</dbReference>
<gene>
    <name evidence="1" type="ORF">NPIL_171781</name>
</gene>
<keyword evidence="2" id="KW-1185">Reference proteome</keyword>